<evidence type="ECO:0000259" key="2">
    <source>
        <dbReference type="Pfam" id="PF12705"/>
    </source>
</evidence>
<comment type="caution">
    <text evidence="3">The sequence shown here is derived from an EMBL/GenBank/DDBJ whole genome shotgun (WGS) entry which is preliminary data.</text>
</comment>
<dbReference type="InterPro" id="IPR038726">
    <property type="entry name" value="PDDEXK_AddAB-type"/>
</dbReference>
<sequence length="1044" mass="112561">MRAEGCATPIVQSMQGDLVERLVALSEQHTPGRVLVLVRRAVAGRWLSSLLAERGAAVGVRILDLEGLLSAAMLELAGEMLSPVVALAAVREALLADPSDRYAAIAEQPSYQREALRAFVELERGLGGRSLDTVLERVEGGPDGRDAGMLQAFARFRELAREQAGWWRGEAPELVVAGRRRVSFLRRRAAAVAIGLVTPLTSQWEGRLLDGLGFERWGSEFGCGELSARRALDLRLACAGPEAEIAAVARSLRAAPEQPAVVLAPSDSVPRWVDRLRHRDVPVRAFVERRAANTGAARTVRALLRVLSSPSAVRRDDLETLLFGSALRTWSSSAAQLGIDYPRSPHPGDLHRAWELQRASSFSLGGLEARLRAAGESSVDALRERGRRLGWDDAQLDERRARARGAHRLLASAVERLDALAQDWSAPGLRELLDDWDLLGRAAVHGVAGAEMTAARVVIEACARADTQALLPSTPASFGASLDHALASASAGSWEQTRAEGGGGGPPVWVLPYASVPAVGQLPPRLFLTGLDAHPRPPVHHDLISDSLRSSLGLVADRARFVVQLRQLDELLSAAAGPVVGSWRHRDGAGARRPPGPWIAGRQAEGEAASVGVDVIALPAAGSEPSAPIEDRLVDWASEGELRRRVEAIRSHEAAGVGPHTGVLGVRVEPGVPYSASSLQRYAQLPYQYFVERVIGLRERQQVTDSQASLLATEQGQVVHRALETAHAARLAAGQGGLELASVSEPLLTEVLDALAQGYRKRAEHGQAEAIWASERERWAVELREWWQHWQQRLQAGWAGPGGEAARSTGRAGTRRGRPEPEQLVPGMFLLAAEWSPVPEGASSFELDLSLRTIPFVAVIDRVEFDPYRNRLDVVDFKTGRPRWASAIADQLRAGVHLQLPLYALAIQQVVAAAPERLHLPQPVPVGALRLEYLQRPLPRGGKLITPEARGFAPGQPLGLDASGQVWTILGAAASFCLAFVTAIEAGRFPVVARAPGQRSFAGSRSSRIEELARVVPSAELRRTGLPPALSPLPDPRSAREVVQ</sequence>
<dbReference type="OrthoDB" id="5480305at2"/>
<feature type="domain" description="PD-(D/E)XK endonuclease-like" evidence="2">
    <location>
        <begin position="674"/>
        <end position="931"/>
    </location>
</feature>
<accession>A0A2S9YK57</accession>
<dbReference type="AlphaFoldDB" id="A0A2S9YK57"/>
<dbReference type="Pfam" id="PF12705">
    <property type="entry name" value="PDDEXK_1"/>
    <property type="match status" value="1"/>
</dbReference>
<reference evidence="3 4" key="1">
    <citation type="submission" date="2018-03" db="EMBL/GenBank/DDBJ databases">
        <title>Draft Genome Sequences of the Obligatory Marine Myxobacteria Enhygromyxa salina SWB007.</title>
        <authorList>
            <person name="Poehlein A."/>
            <person name="Moghaddam J.A."/>
            <person name="Harms H."/>
            <person name="Alanjari M."/>
            <person name="Koenig G.M."/>
            <person name="Daniel R."/>
            <person name="Schaeberle T.F."/>
        </authorList>
    </citation>
    <scope>NUCLEOTIDE SEQUENCE [LARGE SCALE GENOMIC DNA]</scope>
    <source>
        <strain evidence="3 4">SWB007</strain>
    </source>
</reference>
<evidence type="ECO:0000313" key="3">
    <source>
        <dbReference type="EMBL" id="PRQ05487.1"/>
    </source>
</evidence>
<dbReference type="Proteomes" id="UP000238823">
    <property type="component" value="Unassembled WGS sequence"/>
</dbReference>
<gene>
    <name evidence="3" type="ORF">ENSA7_46050</name>
</gene>
<evidence type="ECO:0000313" key="4">
    <source>
        <dbReference type="Proteomes" id="UP000238823"/>
    </source>
</evidence>
<dbReference type="EMBL" id="PVNL01000094">
    <property type="protein sequence ID" value="PRQ05487.1"/>
    <property type="molecule type" value="Genomic_DNA"/>
</dbReference>
<proteinExistence type="predicted"/>
<feature type="region of interest" description="Disordered" evidence="1">
    <location>
        <begin position="798"/>
        <end position="819"/>
    </location>
</feature>
<protein>
    <submittedName>
        <fullName evidence="3">PD-(D/E)XK nuclease superfamily protein</fullName>
    </submittedName>
</protein>
<feature type="region of interest" description="Disordered" evidence="1">
    <location>
        <begin position="1024"/>
        <end position="1044"/>
    </location>
</feature>
<evidence type="ECO:0000256" key="1">
    <source>
        <dbReference type="SAM" id="MobiDB-lite"/>
    </source>
</evidence>
<organism evidence="3 4">
    <name type="scientific">Enhygromyxa salina</name>
    <dbReference type="NCBI Taxonomy" id="215803"/>
    <lineage>
        <taxon>Bacteria</taxon>
        <taxon>Pseudomonadati</taxon>
        <taxon>Myxococcota</taxon>
        <taxon>Polyangia</taxon>
        <taxon>Nannocystales</taxon>
        <taxon>Nannocystaceae</taxon>
        <taxon>Enhygromyxa</taxon>
    </lineage>
</organism>
<name>A0A2S9YK57_9BACT</name>